<dbReference type="InterPro" id="IPR013249">
    <property type="entry name" value="RNA_pol_sigma70_r4_t2"/>
</dbReference>
<dbReference type="Pfam" id="PF08281">
    <property type="entry name" value="Sigma70_r4_2"/>
    <property type="match status" value="1"/>
</dbReference>
<dbReference type="AlphaFoldDB" id="A0A2T7BP59"/>
<comment type="caution">
    <text evidence="7">The sequence shown here is derived from an EMBL/GenBank/DDBJ whole genome shotgun (WGS) entry which is preliminary data.</text>
</comment>
<dbReference type="OrthoDB" id="656418at2"/>
<organism evidence="7 8">
    <name type="scientific">Chitinophaga parva</name>
    <dbReference type="NCBI Taxonomy" id="2169414"/>
    <lineage>
        <taxon>Bacteria</taxon>
        <taxon>Pseudomonadati</taxon>
        <taxon>Bacteroidota</taxon>
        <taxon>Chitinophagia</taxon>
        <taxon>Chitinophagales</taxon>
        <taxon>Chitinophagaceae</taxon>
        <taxon>Chitinophaga</taxon>
    </lineage>
</organism>
<dbReference type="GO" id="GO:0003677">
    <property type="term" value="F:DNA binding"/>
    <property type="evidence" value="ECO:0007669"/>
    <property type="project" value="InterPro"/>
</dbReference>
<dbReference type="NCBIfam" id="TIGR02985">
    <property type="entry name" value="Sig70_bacteroi1"/>
    <property type="match status" value="1"/>
</dbReference>
<dbReference type="InterPro" id="IPR036388">
    <property type="entry name" value="WH-like_DNA-bd_sf"/>
</dbReference>
<evidence type="ECO:0008006" key="9">
    <source>
        <dbReference type="Google" id="ProtNLM"/>
    </source>
</evidence>
<accession>A0A2T7BP59</accession>
<dbReference type="Proteomes" id="UP000244450">
    <property type="component" value="Unassembled WGS sequence"/>
</dbReference>
<dbReference type="InterPro" id="IPR014327">
    <property type="entry name" value="RNA_pol_sigma70_bacteroid"/>
</dbReference>
<evidence type="ECO:0000259" key="5">
    <source>
        <dbReference type="Pfam" id="PF04542"/>
    </source>
</evidence>
<dbReference type="InterPro" id="IPR013325">
    <property type="entry name" value="RNA_pol_sigma_r2"/>
</dbReference>
<dbReference type="InterPro" id="IPR013324">
    <property type="entry name" value="RNA_pol_sigma_r3/r4-like"/>
</dbReference>
<dbReference type="RefSeq" id="WP_108686104.1">
    <property type="nucleotide sequence ID" value="NZ_QCYK01000001.1"/>
</dbReference>
<dbReference type="SUPFAM" id="SSF88946">
    <property type="entry name" value="Sigma2 domain of RNA polymerase sigma factors"/>
    <property type="match status" value="1"/>
</dbReference>
<evidence type="ECO:0000313" key="7">
    <source>
        <dbReference type="EMBL" id="PUZ29467.1"/>
    </source>
</evidence>
<keyword evidence="4" id="KW-0804">Transcription</keyword>
<dbReference type="SUPFAM" id="SSF88659">
    <property type="entry name" value="Sigma3 and sigma4 domains of RNA polymerase sigma factors"/>
    <property type="match status" value="1"/>
</dbReference>
<evidence type="ECO:0000256" key="3">
    <source>
        <dbReference type="ARBA" id="ARBA00023082"/>
    </source>
</evidence>
<dbReference type="NCBIfam" id="TIGR02937">
    <property type="entry name" value="sigma70-ECF"/>
    <property type="match status" value="1"/>
</dbReference>
<dbReference type="Gene3D" id="1.10.1740.10">
    <property type="match status" value="1"/>
</dbReference>
<dbReference type="PANTHER" id="PTHR43133">
    <property type="entry name" value="RNA POLYMERASE ECF-TYPE SIGMA FACTO"/>
    <property type="match status" value="1"/>
</dbReference>
<dbReference type="InterPro" id="IPR014284">
    <property type="entry name" value="RNA_pol_sigma-70_dom"/>
</dbReference>
<dbReference type="InterPro" id="IPR007627">
    <property type="entry name" value="RNA_pol_sigma70_r2"/>
</dbReference>
<dbReference type="InterPro" id="IPR039425">
    <property type="entry name" value="RNA_pol_sigma-70-like"/>
</dbReference>
<dbReference type="PANTHER" id="PTHR43133:SF46">
    <property type="entry name" value="RNA POLYMERASE SIGMA-70 FACTOR ECF SUBFAMILY"/>
    <property type="match status" value="1"/>
</dbReference>
<protein>
    <recommendedName>
        <fullName evidence="9">RNA polymerase sigma-70 factor</fullName>
    </recommendedName>
</protein>
<dbReference type="EMBL" id="QCYK01000001">
    <property type="protein sequence ID" value="PUZ29467.1"/>
    <property type="molecule type" value="Genomic_DNA"/>
</dbReference>
<feature type="domain" description="RNA polymerase sigma-70 region 2" evidence="5">
    <location>
        <begin position="27"/>
        <end position="93"/>
    </location>
</feature>
<evidence type="ECO:0000256" key="4">
    <source>
        <dbReference type="ARBA" id="ARBA00023163"/>
    </source>
</evidence>
<evidence type="ECO:0000256" key="2">
    <source>
        <dbReference type="ARBA" id="ARBA00023015"/>
    </source>
</evidence>
<keyword evidence="2" id="KW-0805">Transcription regulation</keyword>
<dbReference type="Pfam" id="PF04542">
    <property type="entry name" value="Sigma70_r2"/>
    <property type="match status" value="1"/>
</dbReference>
<dbReference type="GO" id="GO:0016987">
    <property type="term" value="F:sigma factor activity"/>
    <property type="evidence" value="ECO:0007669"/>
    <property type="project" value="UniProtKB-KW"/>
</dbReference>
<name>A0A2T7BP59_9BACT</name>
<gene>
    <name evidence="7" type="ORF">DCC81_08465</name>
</gene>
<dbReference type="GO" id="GO:0006352">
    <property type="term" value="P:DNA-templated transcription initiation"/>
    <property type="evidence" value="ECO:0007669"/>
    <property type="project" value="InterPro"/>
</dbReference>
<keyword evidence="3" id="KW-0731">Sigma factor</keyword>
<dbReference type="Gene3D" id="1.10.10.10">
    <property type="entry name" value="Winged helix-like DNA-binding domain superfamily/Winged helix DNA-binding domain"/>
    <property type="match status" value="1"/>
</dbReference>
<keyword evidence="8" id="KW-1185">Reference proteome</keyword>
<evidence type="ECO:0000256" key="1">
    <source>
        <dbReference type="ARBA" id="ARBA00010641"/>
    </source>
</evidence>
<sequence>MLNSDLLEDAQILEALIGGNETAFALLYKRYQEKVYATAFYLLRDETDAHDLTQDVFWTIWEKRDQIDPSRPFQPYVLTITRNRCHNRIKTARNHLRSQADYRHYKDTFETPRANLEMTELGDQIRSAIAGISAPAARRAFELSYLENKSQKEIADEMNISLGTVKNQVSRALKVVREKLGHVVR</sequence>
<feature type="domain" description="RNA polymerase sigma factor 70 region 4 type 2" evidence="6">
    <location>
        <begin position="135"/>
        <end position="174"/>
    </location>
</feature>
<comment type="similarity">
    <text evidence="1">Belongs to the sigma-70 factor family. ECF subfamily.</text>
</comment>
<evidence type="ECO:0000259" key="6">
    <source>
        <dbReference type="Pfam" id="PF08281"/>
    </source>
</evidence>
<proteinExistence type="inferred from homology"/>
<dbReference type="CDD" id="cd06171">
    <property type="entry name" value="Sigma70_r4"/>
    <property type="match status" value="1"/>
</dbReference>
<evidence type="ECO:0000313" key="8">
    <source>
        <dbReference type="Proteomes" id="UP000244450"/>
    </source>
</evidence>
<reference evidence="7 8" key="1">
    <citation type="submission" date="2018-04" db="EMBL/GenBank/DDBJ databases">
        <title>Chitinophaga fuyangensis sp. nov., isolated from soil in a chemical factory.</title>
        <authorList>
            <person name="Chen K."/>
        </authorList>
    </citation>
    <scope>NUCLEOTIDE SEQUENCE [LARGE SCALE GENOMIC DNA]</scope>
    <source>
        <strain evidence="7 8">LY-1</strain>
    </source>
</reference>